<dbReference type="EMBL" id="CP042806">
    <property type="protein sequence ID" value="QEE28475.1"/>
    <property type="molecule type" value="Genomic_DNA"/>
</dbReference>
<sequence length="465" mass="50409">MNQGSSITRRLITAVLLLEGLAAVLLIVAVIVNEHQDEYSAFDANLRASANAFLGAVQEAEDSSPNIGLDVRRIPRTPHAVYRVTDGEGHVLGAEGPVPDLTIEPDSFRRVKINGHSYRFFALDGERVVDPGTPSAVIHQVHILYGQPDGRVWHEIWEATRFFMLATAILLGVTAVLLVWMIRRLLSPIHVLASEADKVNSVHWSFTAPEVAMHLAELRPLASAIERTVNRLQSSFEQQKRFTRDAAHELKTDLAIVKSSLQLLTMKERSVEEYGKGLGIALEDFTRLEETVQQMLTLARLEQPADAVSPTCALHQVLQDNVTQSASFASLNKVTLMASPVAAVSVPVDARDAALLCSNLIVNALQHSPDHGAVEIALRSDGPTATLTIRDHGEGIAEEDRPHLFEPFYRGDPSRSRKSGGTGLGLSICKAICDRAGGSIEIGNHRAGGAIVTVTLPVSRAGRTG</sequence>
<keyword evidence="5" id="KW-0808">Transferase</keyword>
<organism evidence="14 15">
    <name type="scientific">Terriglobus albidus</name>
    <dbReference type="NCBI Taxonomy" id="1592106"/>
    <lineage>
        <taxon>Bacteria</taxon>
        <taxon>Pseudomonadati</taxon>
        <taxon>Acidobacteriota</taxon>
        <taxon>Terriglobia</taxon>
        <taxon>Terriglobales</taxon>
        <taxon>Acidobacteriaceae</taxon>
        <taxon>Terriglobus</taxon>
    </lineage>
</organism>
<evidence type="ECO:0000256" key="11">
    <source>
        <dbReference type="SAM" id="Phobius"/>
    </source>
</evidence>
<dbReference type="PANTHER" id="PTHR45436">
    <property type="entry name" value="SENSOR HISTIDINE KINASE YKOH"/>
    <property type="match status" value="1"/>
</dbReference>
<evidence type="ECO:0000256" key="4">
    <source>
        <dbReference type="ARBA" id="ARBA00022553"/>
    </source>
</evidence>
<keyword evidence="15" id="KW-1185">Reference proteome</keyword>
<keyword evidence="7 14" id="KW-0418">Kinase</keyword>
<gene>
    <name evidence="14" type="ORF">FTW19_10975</name>
</gene>
<dbReference type="InterPro" id="IPR036097">
    <property type="entry name" value="HisK_dim/P_sf"/>
</dbReference>
<evidence type="ECO:0000259" key="13">
    <source>
        <dbReference type="PROSITE" id="PS50885"/>
    </source>
</evidence>
<comment type="subcellular location">
    <subcellularLocation>
        <location evidence="2">Membrane</location>
    </subcellularLocation>
</comment>
<comment type="catalytic activity">
    <reaction evidence="1">
        <text>ATP + protein L-histidine = ADP + protein N-phospho-L-histidine.</text>
        <dbReference type="EC" id="2.7.13.3"/>
    </reaction>
</comment>
<dbReference type="InterPro" id="IPR003661">
    <property type="entry name" value="HisK_dim/P_dom"/>
</dbReference>
<dbReference type="Pfam" id="PF00512">
    <property type="entry name" value="HisKA"/>
    <property type="match status" value="1"/>
</dbReference>
<dbReference type="CDD" id="cd00082">
    <property type="entry name" value="HisKA"/>
    <property type="match status" value="1"/>
</dbReference>
<accession>A0A5B9EBC4</accession>
<dbReference type="SUPFAM" id="SSF55874">
    <property type="entry name" value="ATPase domain of HSP90 chaperone/DNA topoisomerase II/histidine kinase"/>
    <property type="match status" value="1"/>
</dbReference>
<dbReference type="GO" id="GO:0016020">
    <property type="term" value="C:membrane"/>
    <property type="evidence" value="ECO:0007669"/>
    <property type="project" value="UniProtKB-SubCell"/>
</dbReference>
<evidence type="ECO:0000256" key="3">
    <source>
        <dbReference type="ARBA" id="ARBA00012438"/>
    </source>
</evidence>
<dbReference type="InterPro" id="IPR005467">
    <property type="entry name" value="His_kinase_dom"/>
</dbReference>
<proteinExistence type="predicted"/>
<dbReference type="Gene3D" id="6.10.340.10">
    <property type="match status" value="1"/>
</dbReference>
<dbReference type="Gene3D" id="1.10.287.130">
    <property type="match status" value="1"/>
</dbReference>
<dbReference type="InterPro" id="IPR004358">
    <property type="entry name" value="Sig_transdc_His_kin-like_C"/>
</dbReference>
<dbReference type="InterPro" id="IPR003660">
    <property type="entry name" value="HAMP_dom"/>
</dbReference>
<dbReference type="PROSITE" id="PS50885">
    <property type="entry name" value="HAMP"/>
    <property type="match status" value="1"/>
</dbReference>
<dbReference type="OrthoDB" id="9813151at2"/>
<reference evidence="14 15" key="1">
    <citation type="submission" date="2019-08" db="EMBL/GenBank/DDBJ databases">
        <title>Complete genome sequence of Terriglobus albidus strain ORNL.</title>
        <authorList>
            <person name="Podar M."/>
        </authorList>
    </citation>
    <scope>NUCLEOTIDE SEQUENCE [LARGE SCALE GENOMIC DNA]</scope>
    <source>
        <strain evidence="14 15">ORNL</strain>
    </source>
</reference>
<feature type="transmembrane region" description="Helical" evidence="11">
    <location>
        <begin position="12"/>
        <end position="32"/>
    </location>
</feature>
<dbReference type="CDD" id="cd00075">
    <property type="entry name" value="HATPase"/>
    <property type="match status" value="1"/>
</dbReference>
<feature type="domain" description="Histidine kinase" evidence="12">
    <location>
        <begin position="245"/>
        <end position="460"/>
    </location>
</feature>
<dbReference type="SMART" id="SM00388">
    <property type="entry name" value="HisKA"/>
    <property type="match status" value="1"/>
</dbReference>
<dbReference type="InterPro" id="IPR050428">
    <property type="entry name" value="TCS_sensor_his_kinase"/>
</dbReference>
<dbReference type="Gene3D" id="3.30.565.10">
    <property type="entry name" value="Histidine kinase-like ATPase, C-terminal domain"/>
    <property type="match status" value="1"/>
</dbReference>
<evidence type="ECO:0000256" key="6">
    <source>
        <dbReference type="ARBA" id="ARBA00022692"/>
    </source>
</evidence>
<dbReference type="InterPro" id="IPR036890">
    <property type="entry name" value="HATPase_C_sf"/>
</dbReference>
<protein>
    <recommendedName>
        <fullName evidence="3">histidine kinase</fullName>
        <ecNumber evidence="3">2.7.13.3</ecNumber>
    </recommendedName>
</protein>
<evidence type="ECO:0000313" key="15">
    <source>
        <dbReference type="Proteomes" id="UP000321820"/>
    </source>
</evidence>
<feature type="domain" description="HAMP" evidence="13">
    <location>
        <begin position="183"/>
        <end position="237"/>
    </location>
</feature>
<evidence type="ECO:0000256" key="1">
    <source>
        <dbReference type="ARBA" id="ARBA00000085"/>
    </source>
</evidence>
<keyword evidence="9" id="KW-0902">Two-component regulatory system</keyword>
<dbReference type="PANTHER" id="PTHR45436:SF5">
    <property type="entry name" value="SENSOR HISTIDINE KINASE TRCS"/>
    <property type="match status" value="1"/>
</dbReference>
<evidence type="ECO:0000256" key="5">
    <source>
        <dbReference type="ARBA" id="ARBA00022679"/>
    </source>
</evidence>
<evidence type="ECO:0000256" key="8">
    <source>
        <dbReference type="ARBA" id="ARBA00022989"/>
    </source>
</evidence>
<keyword evidence="10 11" id="KW-0472">Membrane</keyword>
<dbReference type="PROSITE" id="PS50109">
    <property type="entry name" value="HIS_KIN"/>
    <property type="match status" value="1"/>
</dbReference>
<evidence type="ECO:0000256" key="7">
    <source>
        <dbReference type="ARBA" id="ARBA00022777"/>
    </source>
</evidence>
<dbReference type="Pfam" id="PF02518">
    <property type="entry name" value="HATPase_c"/>
    <property type="match status" value="1"/>
</dbReference>
<keyword evidence="8 11" id="KW-1133">Transmembrane helix</keyword>
<dbReference type="SUPFAM" id="SSF47384">
    <property type="entry name" value="Homodimeric domain of signal transducing histidine kinase"/>
    <property type="match status" value="1"/>
</dbReference>
<feature type="transmembrane region" description="Helical" evidence="11">
    <location>
        <begin position="162"/>
        <end position="182"/>
    </location>
</feature>
<dbReference type="EC" id="2.7.13.3" evidence="3"/>
<evidence type="ECO:0000259" key="12">
    <source>
        <dbReference type="PROSITE" id="PS50109"/>
    </source>
</evidence>
<dbReference type="GO" id="GO:0000155">
    <property type="term" value="F:phosphorelay sensor kinase activity"/>
    <property type="evidence" value="ECO:0007669"/>
    <property type="project" value="InterPro"/>
</dbReference>
<evidence type="ECO:0000256" key="2">
    <source>
        <dbReference type="ARBA" id="ARBA00004370"/>
    </source>
</evidence>
<keyword evidence="4" id="KW-0597">Phosphoprotein</keyword>
<evidence type="ECO:0000256" key="9">
    <source>
        <dbReference type="ARBA" id="ARBA00023012"/>
    </source>
</evidence>
<dbReference type="PRINTS" id="PR00344">
    <property type="entry name" value="BCTRLSENSOR"/>
</dbReference>
<evidence type="ECO:0000256" key="10">
    <source>
        <dbReference type="ARBA" id="ARBA00023136"/>
    </source>
</evidence>
<dbReference type="InterPro" id="IPR003594">
    <property type="entry name" value="HATPase_dom"/>
</dbReference>
<dbReference type="AlphaFoldDB" id="A0A5B9EBC4"/>
<dbReference type="Proteomes" id="UP000321820">
    <property type="component" value="Chromosome"/>
</dbReference>
<keyword evidence="6 11" id="KW-0812">Transmembrane</keyword>
<dbReference type="RefSeq" id="WP_147647665.1">
    <property type="nucleotide sequence ID" value="NZ_CP042806.1"/>
</dbReference>
<dbReference type="KEGG" id="talb:FTW19_10975"/>
<dbReference type="SMART" id="SM00387">
    <property type="entry name" value="HATPase_c"/>
    <property type="match status" value="1"/>
</dbReference>
<name>A0A5B9EBC4_9BACT</name>
<evidence type="ECO:0000313" key="14">
    <source>
        <dbReference type="EMBL" id="QEE28475.1"/>
    </source>
</evidence>